<evidence type="ECO:0000313" key="1">
    <source>
        <dbReference type="EMBL" id="MBJ7542075.1"/>
    </source>
</evidence>
<comment type="caution">
    <text evidence="1">The sequence shown here is derived from an EMBL/GenBank/DDBJ whole genome shotgun (WGS) entry which is preliminary data.</text>
</comment>
<organism evidence="1 2">
    <name type="scientific">Rhodomicrobium udaipurense</name>
    <dbReference type="NCBI Taxonomy" id="1202716"/>
    <lineage>
        <taxon>Bacteria</taxon>
        <taxon>Pseudomonadati</taxon>
        <taxon>Pseudomonadota</taxon>
        <taxon>Alphaproteobacteria</taxon>
        <taxon>Hyphomicrobiales</taxon>
        <taxon>Hyphomicrobiaceae</taxon>
        <taxon>Rhodomicrobium</taxon>
    </lineage>
</organism>
<evidence type="ECO:0000313" key="2">
    <source>
        <dbReference type="Proteomes" id="UP000623250"/>
    </source>
</evidence>
<keyword evidence="2" id="KW-1185">Reference proteome</keyword>
<dbReference type="EMBL" id="JAEMUK010000002">
    <property type="protein sequence ID" value="MBJ7542075.1"/>
    <property type="molecule type" value="Genomic_DNA"/>
</dbReference>
<dbReference type="Proteomes" id="UP000623250">
    <property type="component" value="Unassembled WGS sequence"/>
</dbReference>
<gene>
    <name evidence="1" type="ORF">JDN41_00705</name>
</gene>
<name>A0A8I1GF19_9HYPH</name>
<proteinExistence type="predicted"/>
<dbReference type="RefSeq" id="WP_037234865.1">
    <property type="nucleotide sequence ID" value="NZ_JAEMUK010000002.1"/>
</dbReference>
<protein>
    <submittedName>
        <fullName evidence="1">Uncharacterized protein</fullName>
    </submittedName>
</protein>
<dbReference type="AlphaFoldDB" id="A0A8I1GF19"/>
<reference evidence="1 2" key="1">
    <citation type="submission" date="2020-12" db="EMBL/GenBank/DDBJ databases">
        <title>Revised draft genomes of Rhodomicrobium vannielii ATCC 17100 and Rhodomicrobium udaipurense JA643.</title>
        <authorList>
            <person name="Conners E.M."/>
            <person name="Davenport E.J."/>
            <person name="Bose A."/>
        </authorList>
    </citation>
    <scope>NUCLEOTIDE SEQUENCE [LARGE SCALE GENOMIC DNA]</scope>
    <source>
        <strain evidence="1 2">JA643</strain>
    </source>
</reference>
<accession>A0A8I1GF19</accession>
<sequence length="72" mass="8249">MAFEALKAELDLLLQTVADAPEDRFGFYIQLKEKLNQARAFGYTPPQDLVDLEAELDKEFTDENAEKFPRPS</sequence>